<feature type="transmembrane region" description="Helical" evidence="7">
    <location>
        <begin position="113"/>
        <end position="133"/>
    </location>
</feature>
<dbReference type="OrthoDB" id="8914197at2759"/>
<dbReference type="GO" id="GO:0005789">
    <property type="term" value="C:endoplasmic reticulum membrane"/>
    <property type="evidence" value="ECO:0007669"/>
    <property type="project" value="UniProtKB-SubCell"/>
</dbReference>
<evidence type="ECO:0000256" key="3">
    <source>
        <dbReference type="ARBA" id="ARBA00022692"/>
    </source>
</evidence>
<feature type="transmembrane region" description="Helical" evidence="7">
    <location>
        <begin position="81"/>
        <end position="101"/>
    </location>
</feature>
<reference evidence="8" key="1">
    <citation type="submission" date="2019-07" db="EMBL/GenBank/DDBJ databases">
        <title>Annotation for the trematode Paragonimus miyazaki's.</title>
        <authorList>
            <person name="Choi Y.-J."/>
        </authorList>
    </citation>
    <scope>NUCLEOTIDE SEQUENCE</scope>
    <source>
        <strain evidence="8">Japan</strain>
    </source>
</reference>
<evidence type="ECO:0008006" key="10">
    <source>
        <dbReference type="Google" id="ProtNLM"/>
    </source>
</evidence>
<evidence type="ECO:0000256" key="2">
    <source>
        <dbReference type="ARBA" id="ARBA00008462"/>
    </source>
</evidence>
<comment type="subcellular location">
    <subcellularLocation>
        <location evidence="1">Endoplasmic reticulum membrane</location>
        <topology evidence="1">Multi-pass membrane protein</topology>
    </subcellularLocation>
</comment>
<organism evidence="8 9">
    <name type="scientific">Paragonimus skrjabini miyazakii</name>
    <dbReference type="NCBI Taxonomy" id="59628"/>
    <lineage>
        <taxon>Eukaryota</taxon>
        <taxon>Metazoa</taxon>
        <taxon>Spiralia</taxon>
        <taxon>Lophotrochozoa</taxon>
        <taxon>Platyhelminthes</taxon>
        <taxon>Trematoda</taxon>
        <taxon>Digenea</taxon>
        <taxon>Plagiorchiida</taxon>
        <taxon>Troglotremata</taxon>
        <taxon>Troglotrematidae</taxon>
        <taxon>Paragonimus</taxon>
    </lineage>
</organism>
<comment type="similarity">
    <text evidence="2">Belongs to the jagunal family.</text>
</comment>
<evidence type="ECO:0000256" key="4">
    <source>
        <dbReference type="ARBA" id="ARBA00022824"/>
    </source>
</evidence>
<feature type="transmembrane region" description="Helical" evidence="7">
    <location>
        <begin position="153"/>
        <end position="176"/>
    </location>
</feature>
<keyword evidence="4" id="KW-0256">Endoplasmic reticulum</keyword>
<evidence type="ECO:0000256" key="5">
    <source>
        <dbReference type="ARBA" id="ARBA00022989"/>
    </source>
</evidence>
<evidence type="ECO:0000313" key="8">
    <source>
        <dbReference type="EMBL" id="KAF7246081.1"/>
    </source>
</evidence>
<evidence type="ECO:0000256" key="6">
    <source>
        <dbReference type="ARBA" id="ARBA00023136"/>
    </source>
</evidence>
<accession>A0A8S9YP84</accession>
<dbReference type="PANTHER" id="PTHR20955:SF1">
    <property type="entry name" value="PROTEIN JAGUNAL HOMOLOG 1"/>
    <property type="match status" value="1"/>
</dbReference>
<sequence length="190" mass="22220">MASRSGIRAPGTDGTDFRHRERVAPSYSHGPILKRRLRLVFALHVSLWILMFVRLLPELCLRFGFKTRLIVEKWPFPQAELWEYVWCFGSLIPTIFGYLSLNKNRTGLSRISMIGTVVFGLGPITVGCFQHALELLDYYETHRSRHLFYGFPVIVLLYIFFSICIQVHGFSVYFCYKLYTLWSLNTRKAR</sequence>
<keyword evidence="5 7" id="KW-1133">Transmembrane helix</keyword>
<dbReference type="InterPro" id="IPR009787">
    <property type="entry name" value="Jagunal"/>
</dbReference>
<keyword evidence="9" id="KW-1185">Reference proteome</keyword>
<keyword evidence="3 7" id="KW-0812">Transmembrane</keyword>
<keyword evidence="6 7" id="KW-0472">Membrane</keyword>
<protein>
    <recommendedName>
        <fullName evidence="10">Protein jagunal</fullName>
    </recommendedName>
</protein>
<dbReference type="GO" id="GO:0007029">
    <property type="term" value="P:endoplasmic reticulum organization"/>
    <property type="evidence" value="ECO:0007669"/>
    <property type="project" value="InterPro"/>
</dbReference>
<dbReference type="GO" id="GO:0016192">
    <property type="term" value="P:vesicle-mediated transport"/>
    <property type="evidence" value="ECO:0007669"/>
    <property type="project" value="TreeGrafter"/>
</dbReference>
<comment type="caution">
    <text evidence="8">The sequence shown here is derived from an EMBL/GenBank/DDBJ whole genome shotgun (WGS) entry which is preliminary data.</text>
</comment>
<dbReference type="PANTHER" id="PTHR20955">
    <property type="entry name" value="PROTEIN JAGUNAL HOMOLOG 1"/>
    <property type="match status" value="1"/>
</dbReference>
<feature type="transmembrane region" description="Helical" evidence="7">
    <location>
        <begin position="37"/>
        <end position="56"/>
    </location>
</feature>
<gene>
    <name evidence="8" type="ORF">EG68_09969</name>
</gene>
<dbReference type="AlphaFoldDB" id="A0A8S9YP84"/>
<evidence type="ECO:0000256" key="1">
    <source>
        <dbReference type="ARBA" id="ARBA00004477"/>
    </source>
</evidence>
<dbReference type="EMBL" id="JTDE01006025">
    <property type="protein sequence ID" value="KAF7246081.1"/>
    <property type="molecule type" value="Genomic_DNA"/>
</dbReference>
<evidence type="ECO:0000256" key="7">
    <source>
        <dbReference type="SAM" id="Phobius"/>
    </source>
</evidence>
<dbReference type="Proteomes" id="UP000822476">
    <property type="component" value="Unassembled WGS sequence"/>
</dbReference>
<name>A0A8S9YP84_9TREM</name>
<evidence type="ECO:0000313" key="9">
    <source>
        <dbReference type="Proteomes" id="UP000822476"/>
    </source>
</evidence>
<proteinExistence type="inferred from homology"/>
<dbReference type="Pfam" id="PF07086">
    <property type="entry name" value="Jagunal"/>
    <property type="match status" value="1"/>
</dbReference>